<evidence type="ECO:0000313" key="2">
    <source>
        <dbReference type="EMBL" id="KAH3715733.1"/>
    </source>
</evidence>
<reference evidence="2" key="2">
    <citation type="submission" date="2020-11" db="EMBL/GenBank/DDBJ databases">
        <authorList>
            <person name="McCartney M.A."/>
            <person name="Auch B."/>
            <person name="Kono T."/>
            <person name="Mallez S."/>
            <person name="Becker A."/>
            <person name="Gohl D.M."/>
            <person name="Silverstein K.A.T."/>
            <person name="Koren S."/>
            <person name="Bechman K.B."/>
            <person name="Herman A."/>
            <person name="Abrahante J.E."/>
            <person name="Garbe J."/>
        </authorList>
    </citation>
    <scope>NUCLEOTIDE SEQUENCE</scope>
    <source>
        <strain evidence="2">Duluth1</strain>
        <tissue evidence="2">Whole animal</tissue>
    </source>
</reference>
<feature type="compositionally biased region" description="Acidic residues" evidence="1">
    <location>
        <begin position="40"/>
        <end position="50"/>
    </location>
</feature>
<evidence type="ECO:0000256" key="1">
    <source>
        <dbReference type="SAM" id="MobiDB-lite"/>
    </source>
</evidence>
<evidence type="ECO:0000313" key="3">
    <source>
        <dbReference type="Proteomes" id="UP000828390"/>
    </source>
</evidence>
<proteinExistence type="predicted"/>
<keyword evidence="3" id="KW-1185">Reference proteome</keyword>
<dbReference type="AlphaFoldDB" id="A0A9D4C1S4"/>
<accession>A0A9D4C1S4</accession>
<organism evidence="2 3">
    <name type="scientific">Dreissena polymorpha</name>
    <name type="common">Zebra mussel</name>
    <name type="synonym">Mytilus polymorpha</name>
    <dbReference type="NCBI Taxonomy" id="45954"/>
    <lineage>
        <taxon>Eukaryota</taxon>
        <taxon>Metazoa</taxon>
        <taxon>Spiralia</taxon>
        <taxon>Lophotrochozoa</taxon>
        <taxon>Mollusca</taxon>
        <taxon>Bivalvia</taxon>
        <taxon>Autobranchia</taxon>
        <taxon>Heteroconchia</taxon>
        <taxon>Euheterodonta</taxon>
        <taxon>Imparidentia</taxon>
        <taxon>Neoheterodontei</taxon>
        <taxon>Myida</taxon>
        <taxon>Dreissenoidea</taxon>
        <taxon>Dreissenidae</taxon>
        <taxon>Dreissena</taxon>
    </lineage>
</organism>
<feature type="region of interest" description="Disordered" evidence="1">
    <location>
        <begin position="16"/>
        <end position="50"/>
    </location>
</feature>
<dbReference type="Proteomes" id="UP000828390">
    <property type="component" value="Unassembled WGS sequence"/>
</dbReference>
<sequence length="99" mass="11199">MRQYIAESTTRPLTAGNAAKARITGSPVAGPSRAIKTCDDDSMSVDDDETDDEKSYVCRKYYCTSKDGQSLAIYTWAQCDVCQHWTPEKRYFQMPMLLN</sequence>
<gene>
    <name evidence="2" type="ORF">DPMN_058445</name>
</gene>
<name>A0A9D4C1S4_DREPO</name>
<dbReference type="EMBL" id="JAIWYP010000013">
    <property type="protein sequence ID" value="KAH3715733.1"/>
    <property type="molecule type" value="Genomic_DNA"/>
</dbReference>
<protein>
    <submittedName>
        <fullName evidence="2">Uncharacterized protein</fullName>
    </submittedName>
</protein>
<reference evidence="2" key="1">
    <citation type="journal article" date="2019" name="bioRxiv">
        <title>The Genome of the Zebra Mussel, Dreissena polymorpha: A Resource for Invasive Species Research.</title>
        <authorList>
            <person name="McCartney M.A."/>
            <person name="Auch B."/>
            <person name="Kono T."/>
            <person name="Mallez S."/>
            <person name="Zhang Y."/>
            <person name="Obille A."/>
            <person name="Becker A."/>
            <person name="Abrahante J.E."/>
            <person name="Garbe J."/>
            <person name="Badalamenti J.P."/>
            <person name="Herman A."/>
            <person name="Mangelson H."/>
            <person name="Liachko I."/>
            <person name="Sullivan S."/>
            <person name="Sone E.D."/>
            <person name="Koren S."/>
            <person name="Silverstein K.A.T."/>
            <person name="Beckman K.B."/>
            <person name="Gohl D.M."/>
        </authorList>
    </citation>
    <scope>NUCLEOTIDE SEQUENCE</scope>
    <source>
        <strain evidence="2">Duluth1</strain>
        <tissue evidence="2">Whole animal</tissue>
    </source>
</reference>
<comment type="caution">
    <text evidence="2">The sequence shown here is derived from an EMBL/GenBank/DDBJ whole genome shotgun (WGS) entry which is preliminary data.</text>
</comment>